<feature type="compositionally biased region" description="Pro residues" evidence="1">
    <location>
        <begin position="155"/>
        <end position="167"/>
    </location>
</feature>
<keyword evidence="2" id="KW-0812">Transmembrane</keyword>
<feature type="transmembrane region" description="Helical" evidence="2">
    <location>
        <begin position="55"/>
        <end position="72"/>
    </location>
</feature>
<name>A0A0C9URT6_SPHS4</name>
<feature type="region of interest" description="Disordered" evidence="1">
    <location>
        <begin position="127"/>
        <end position="167"/>
    </location>
</feature>
<sequence length="167" mass="17640">MTDYVQNLDALSLITAEAGLSLFTSGFTAPSYNFPLFLFGIYTQERSESGNSPKVFSGLLILSAILDFIWFFRHEQSWFIKAVSILILVLKVPTFFASHRAGGAISFPGGGGGETVWSMPGGFSSGGTRGGYQAFGDDLEAAQPPAPPAHNREAAPPPAQSPAPPAA</sequence>
<reference evidence="3 4" key="1">
    <citation type="submission" date="2014-06" db="EMBL/GenBank/DDBJ databases">
        <title>Evolutionary Origins and Diversification of the Mycorrhizal Mutualists.</title>
        <authorList>
            <consortium name="DOE Joint Genome Institute"/>
            <consortium name="Mycorrhizal Genomics Consortium"/>
            <person name="Kohler A."/>
            <person name="Kuo A."/>
            <person name="Nagy L.G."/>
            <person name="Floudas D."/>
            <person name="Copeland A."/>
            <person name="Barry K.W."/>
            <person name="Cichocki N."/>
            <person name="Veneault-Fourrey C."/>
            <person name="LaButti K."/>
            <person name="Lindquist E.A."/>
            <person name="Lipzen A."/>
            <person name="Lundell T."/>
            <person name="Morin E."/>
            <person name="Murat C."/>
            <person name="Riley R."/>
            <person name="Ohm R."/>
            <person name="Sun H."/>
            <person name="Tunlid A."/>
            <person name="Henrissat B."/>
            <person name="Grigoriev I.V."/>
            <person name="Hibbett D.S."/>
            <person name="Martin F."/>
        </authorList>
    </citation>
    <scope>NUCLEOTIDE SEQUENCE [LARGE SCALE GENOMIC DNA]</scope>
    <source>
        <strain evidence="3 4">SS14</strain>
    </source>
</reference>
<dbReference type="Proteomes" id="UP000054279">
    <property type="component" value="Unassembled WGS sequence"/>
</dbReference>
<feature type="transmembrane region" description="Helical" evidence="2">
    <location>
        <begin position="20"/>
        <end position="43"/>
    </location>
</feature>
<proteinExistence type="predicted"/>
<evidence type="ECO:0000256" key="1">
    <source>
        <dbReference type="SAM" id="MobiDB-lite"/>
    </source>
</evidence>
<dbReference type="EMBL" id="KN837111">
    <property type="protein sequence ID" value="KIJ45578.1"/>
    <property type="molecule type" value="Genomic_DNA"/>
</dbReference>
<evidence type="ECO:0000313" key="3">
    <source>
        <dbReference type="EMBL" id="KIJ45578.1"/>
    </source>
</evidence>
<protein>
    <submittedName>
        <fullName evidence="3">Uncharacterized protein</fullName>
    </submittedName>
</protein>
<keyword evidence="4" id="KW-1185">Reference proteome</keyword>
<keyword evidence="2" id="KW-0472">Membrane</keyword>
<organism evidence="3 4">
    <name type="scientific">Sphaerobolus stellatus (strain SS14)</name>
    <dbReference type="NCBI Taxonomy" id="990650"/>
    <lineage>
        <taxon>Eukaryota</taxon>
        <taxon>Fungi</taxon>
        <taxon>Dikarya</taxon>
        <taxon>Basidiomycota</taxon>
        <taxon>Agaricomycotina</taxon>
        <taxon>Agaricomycetes</taxon>
        <taxon>Phallomycetidae</taxon>
        <taxon>Geastrales</taxon>
        <taxon>Sphaerobolaceae</taxon>
        <taxon>Sphaerobolus</taxon>
    </lineage>
</organism>
<dbReference type="AlphaFoldDB" id="A0A0C9URT6"/>
<accession>A0A0C9URT6</accession>
<gene>
    <name evidence="3" type="ORF">M422DRAFT_29705</name>
</gene>
<evidence type="ECO:0000256" key="2">
    <source>
        <dbReference type="SAM" id="Phobius"/>
    </source>
</evidence>
<evidence type="ECO:0000313" key="4">
    <source>
        <dbReference type="Proteomes" id="UP000054279"/>
    </source>
</evidence>
<keyword evidence="2" id="KW-1133">Transmembrane helix</keyword>
<dbReference type="OrthoDB" id="2500246at2759"/>
<dbReference type="HOGENOM" id="CLU_1547679_0_0_1"/>